<dbReference type="SMART" id="SM00862">
    <property type="entry name" value="Trans_reg_C"/>
    <property type="match status" value="1"/>
</dbReference>
<proteinExistence type="inferred from homology"/>
<dbReference type="InterPro" id="IPR016032">
    <property type="entry name" value="Sig_transdc_resp-reg_C-effctor"/>
</dbReference>
<evidence type="ECO:0000256" key="2">
    <source>
        <dbReference type="ARBA" id="ARBA00023125"/>
    </source>
</evidence>
<evidence type="ECO:0000256" key="4">
    <source>
        <dbReference type="SAM" id="Phobius"/>
    </source>
</evidence>
<feature type="domain" description="OmpR/PhoB-type" evidence="5">
    <location>
        <begin position="6"/>
        <end position="103"/>
    </location>
</feature>
<dbReference type="Gene3D" id="2.120.10.30">
    <property type="entry name" value="TolB, C-terminal domain"/>
    <property type="match status" value="3"/>
</dbReference>
<evidence type="ECO:0000256" key="1">
    <source>
        <dbReference type="ARBA" id="ARBA00009820"/>
    </source>
</evidence>
<dbReference type="RefSeq" id="WP_207379239.1">
    <property type="nucleotide sequence ID" value="NZ_CP071502.1"/>
</dbReference>
<evidence type="ECO:0000259" key="5">
    <source>
        <dbReference type="PROSITE" id="PS51755"/>
    </source>
</evidence>
<dbReference type="EMBL" id="CP071502">
    <property type="protein sequence ID" value="QSX35774.1"/>
    <property type="molecule type" value="Genomic_DNA"/>
</dbReference>
<accession>A0ABX7QWA4</accession>
<organism evidence="6 7">
    <name type="scientific">Shewanella sedimentimangrovi</name>
    <dbReference type="NCBI Taxonomy" id="2814293"/>
    <lineage>
        <taxon>Bacteria</taxon>
        <taxon>Pseudomonadati</taxon>
        <taxon>Pseudomonadota</taxon>
        <taxon>Gammaproteobacteria</taxon>
        <taxon>Alteromonadales</taxon>
        <taxon>Shewanellaceae</taxon>
        <taxon>Shewanella</taxon>
    </lineage>
</organism>
<name>A0ABX7QWA4_9GAMM</name>
<dbReference type="Proteomes" id="UP000663207">
    <property type="component" value="Chromosome"/>
</dbReference>
<dbReference type="SUPFAM" id="SSF46894">
    <property type="entry name" value="C-terminal effector domain of the bipartite response regulators"/>
    <property type="match status" value="1"/>
</dbReference>
<dbReference type="InterPro" id="IPR001867">
    <property type="entry name" value="OmpR/PhoB-type_DNA-bd"/>
</dbReference>
<dbReference type="PANTHER" id="PTHR36842:SF1">
    <property type="entry name" value="PROTEIN TOLB"/>
    <property type="match status" value="1"/>
</dbReference>
<keyword evidence="2 3" id="KW-0238">DNA-binding</keyword>
<dbReference type="SUPFAM" id="SSF69304">
    <property type="entry name" value="Tricorn protease N-terminal domain"/>
    <property type="match status" value="1"/>
</dbReference>
<evidence type="ECO:0000256" key="3">
    <source>
        <dbReference type="PROSITE-ProRule" id="PRU01091"/>
    </source>
</evidence>
<dbReference type="CDD" id="cd00383">
    <property type="entry name" value="trans_reg_C"/>
    <property type="match status" value="1"/>
</dbReference>
<keyword evidence="4" id="KW-0472">Membrane</keyword>
<gene>
    <name evidence="6" type="ORF">JYB85_10315</name>
</gene>
<feature type="transmembrane region" description="Helical" evidence="4">
    <location>
        <begin position="155"/>
        <end position="174"/>
    </location>
</feature>
<dbReference type="PANTHER" id="PTHR36842">
    <property type="entry name" value="PROTEIN TOLB HOMOLOG"/>
    <property type="match status" value="1"/>
</dbReference>
<keyword evidence="4" id="KW-0812">Transmembrane</keyword>
<evidence type="ECO:0000313" key="7">
    <source>
        <dbReference type="Proteomes" id="UP000663207"/>
    </source>
</evidence>
<protein>
    <submittedName>
        <fullName evidence="6">PD40 domain-containing protein</fullName>
    </submittedName>
</protein>
<dbReference type="InterPro" id="IPR036388">
    <property type="entry name" value="WH-like_DNA-bd_sf"/>
</dbReference>
<dbReference type="InterPro" id="IPR011042">
    <property type="entry name" value="6-blade_b-propeller_TolB-like"/>
</dbReference>
<dbReference type="Gene3D" id="1.10.10.10">
    <property type="entry name" value="Winged helix-like DNA-binding domain superfamily/Winged helix DNA-binding domain"/>
    <property type="match status" value="1"/>
</dbReference>
<evidence type="ECO:0000313" key="6">
    <source>
        <dbReference type="EMBL" id="QSX35774.1"/>
    </source>
</evidence>
<dbReference type="InterPro" id="IPR011659">
    <property type="entry name" value="WD40"/>
</dbReference>
<sequence length="724" mass="81967">MTVRITGNFRVGNFEVNRDLNTIALGDKVQSVEPKVVDVLHYLACHKDQVVNREQLMSELWPAKVSDGAVSRVIALLRKALGDNADMPRYIQTIPKKGYRLIAEVESLARQPIEGIVAQNAGLQEATGRFSNTGAQNTAPRDVANKGMLWRINRWLVLLLLLALGIAVLWQLPWQQEFKALYIGTPKFIQVTSEVGFEYDATLSQDEKWLLYRHRPTVDAPYNLYLKVLDSGQRIRLTESMFNDRSPSFSPDARQIAFFRKGSGQCHLMLLSLDALGNTIDEKQLYQCGAVEHYSNVVWAPDAKSLYFTDRRNPQQPYQIHRLDLATDRLTTITAQSDNYYGDNELAMSPSGRYLAFLRNKYWGNNEVYIKDLQSGQERKLVELGFLAWNISWTADEQFLLYSDNRTGGELKLINVETGELSSLYHAAMPMQAPELSSSGNAIVYAIQSAEVDLWQQALSPKAAAVKLDASSSRIDSQPCYSPDGQSLLFLSDRNGLMQLWLNHRGELTVLDALPQDVQIDSYAWHPDGNRIAVATSDKKLYLLNAQQNRLEPLPLDDMTAAYPQFSRDGTTLYFTSDNSGDWQLWAKDLASQQTTQLTQGGGYQMRQAESGALYFTKFHQTGIWYLDLETKKEHLHLADVLRSDNFAVCNDALYYLKRDLEQNRGISLMRHSFLQGTESELLSLAGDAKLKFDLTPECDGLVYSKWRDQQSDIMLMRINQGGM</sequence>
<dbReference type="PROSITE" id="PS51755">
    <property type="entry name" value="OMPR_PHOB"/>
    <property type="match status" value="1"/>
</dbReference>
<keyword evidence="7" id="KW-1185">Reference proteome</keyword>
<reference evidence="6 7" key="1">
    <citation type="submission" date="2021-03" db="EMBL/GenBank/DDBJ databases">
        <title>Novel species identification of genus Shewanella.</title>
        <authorList>
            <person name="Liu G."/>
            <person name="Zhang Q."/>
        </authorList>
    </citation>
    <scope>NUCLEOTIDE SEQUENCE [LARGE SCALE GENOMIC DNA]</scope>
    <source>
        <strain evidence="6 7">FJAT-52962</strain>
    </source>
</reference>
<comment type="similarity">
    <text evidence="1">Belongs to the TolB family.</text>
</comment>
<feature type="DNA-binding region" description="OmpR/PhoB-type" evidence="3">
    <location>
        <begin position="6"/>
        <end position="103"/>
    </location>
</feature>
<keyword evidence="4" id="KW-1133">Transmembrane helix</keyword>
<dbReference type="SUPFAM" id="SSF82171">
    <property type="entry name" value="DPP6 N-terminal domain-like"/>
    <property type="match status" value="1"/>
</dbReference>
<dbReference type="Pfam" id="PF07676">
    <property type="entry name" value="PD40"/>
    <property type="match status" value="3"/>
</dbReference>
<dbReference type="Pfam" id="PF00486">
    <property type="entry name" value="Trans_reg_C"/>
    <property type="match status" value="1"/>
</dbReference>